<keyword evidence="3" id="KW-1003">Cell membrane</keyword>
<evidence type="ECO:0000256" key="7">
    <source>
        <dbReference type="SAM" id="Phobius"/>
    </source>
</evidence>
<keyword evidence="6 7" id="KW-0472">Membrane</keyword>
<evidence type="ECO:0000256" key="1">
    <source>
        <dbReference type="ARBA" id="ARBA00004651"/>
    </source>
</evidence>
<protein>
    <submittedName>
        <fullName evidence="9">Mechanosensitive ion channel protein MscS</fullName>
    </submittedName>
</protein>
<keyword evidence="4 7" id="KW-0812">Transmembrane</keyword>
<dbReference type="GO" id="GO:0008381">
    <property type="term" value="F:mechanosensitive monoatomic ion channel activity"/>
    <property type="evidence" value="ECO:0007669"/>
    <property type="project" value="InterPro"/>
</dbReference>
<dbReference type="InterPro" id="IPR011066">
    <property type="entry name" value="MscS_channel_C_sf"/>
</dbReference>
<dbReference type="OrthoDB" id="9814206at2"/>
<feature type="transmembrane region" description="Helical" evidence="7">
    <location>
        <begin position="267"/>
        <end position="285"/>
    </location>
</feature>
<evidence type="ECO:0000259" key="8">
    <source>
        <dbReference type="Pfam" id="PF00924"/>
    </source>
</evidence>
<evidence type="ECO:0000256" key="2">
    <source>
        <dbReference type="ARBA" id="ARBA00008017"/>
    </source>
</evidence>
<dbReference type="Proteomes" id="UP000248925">
    <property type="component" value="Unassembled WGS sequence"/>
</dbReference>
<evidence type="ECO:0000256" key="6">
    <source>
        <dbReference type="ARBA" id="ARBA00023136"/>
    </source>
</evidence>
<dbReference type="InterPro" id="IPR010920">
    <property type="entry name" value="LSM_dom_sf"/>
</dbReference>
<comment type="caution">
    <text evidence="9">The sequence shown here is derived from an EMBL/GenBank/DDBJ whole genome shotgun (WGS) entry which is preliminary data.</text>
</comment>
<feature type="transmembrane region" description="Helical" evidence="7">
    <location>
        <begin position="167"/>
        <end position="187"/>
    </location>
</feature>
<feature type="transmembrane region" description="Helical" evidence="7">
    <location>
        <begin position="94"/>
        <end position="116"/>
    </location>
</feature>
<feature type="transmembrane region" description="Helical" evidence="7">
    <location>
        <begin position="128"/>
        <end position="146"/>
    </location>
</feature>
<dbReference type="InterPro" id="IPR011014">
    <property type="entry name" value="MscS_channel_TM-2"/>
</dbReference>
<gene>
    <name evidence="9" type="ORF">CPY51_24900</name>
</gene>
<dbReference type="InterPro" id="IPR045276">
    <property type="entry name" value="YbiO_bact"/>
</dbReference>
<evidence type="ECO:0000313" key="9">
    <source>
        <dbReference type="EMBL" id="PZM09530.1"/>
    </source>
</evidence>
<comment type="similarity">
    <text evidence="2">Belongs to the MscS (TC 1.A.23) family.</text>
</comment>
<dbReference type="Pfam" id="PF00924">
    <property type="entry name" value="MS_channel_2nd"/>
    <property type="match status" value="1"/>
</dbReference>
<dbReference type="SUPFAM" id="SSF50182">
    <property type="entry name" value="Sm-like ribonucleoproteins"/>
    <property type="match status" value="1"/>
</dbReference>
<feature type="transmembrane region" description="Helical" evidence="7">
    <location>
        <begin position="425"/>
        <end position="447"/>
    </location>
</feature>
<keyword evidence="5 7" id="KW-1133">Transmembrane helix</keyword>
<feature type="transmembrane region" description="Helical" evidence="7">
    <location>
        <begin position="64"/>
        <end position="82"/>
    </location>
</feature>
<dbReference type="PANTHER" id="PTHR30460">
    <property type="entry name" value="MODERATE CONDUCTANCE MECHANOSENSITIVE CHANNEL YBIO"/>
    <property type="match status" value="1"/>
</dbReference>
<dbReference type="SUPFAM" id="SSF82689">
    <property type="entry name" value="Mechanosensitive channel protein MscS (YggB), C-terminal domain"/>
    <property type="match status" value="1"/>
</dbReference>
<feature type="domain" description="Mechanosensitive ion channel MscS" evidence="8">
    <location>
        <begin position="446"/>
        <end position="510"/>
    </location>
</feature>
<feature type="transmembrane region" description="Helical" evidence="7">
    <location>
        <begin position="348"/>
        <end position="374"/>
    </location>
</feature>
<dbReference type="EMBL" id="PCDP01000059">
    <property type="protein sequence ID" value="PZM09530.1"/>
    <property type="molecule type" value="Genomic_DNA"/>
</dbReference>
<name>A0A2W4EDK6_9HYPH</name>
<dbReference type="GO" id="GO:0005886">
    <property type="term" value="C:plasma membrane"/>
    <property type="evidence" value="ECO:0007669"/>
    <property type="project" value="UniProtKB-SubCell"/>
</dbReference>
<dbReference type="Gene3D" id="3.30.70.100">
    <property type="match status" value="1"/>
</dbReference>
<dbReference type="Gene3D" id="1.10.287.1260">
    <property type="match status" value="1"/>
</dbReference>
<dbReference type="InterPro" id="IPR023408">
    <property type="entry name" value="MscS_beta-dom_sf"/>
</dbReference>
<organism evidence="9 10">
    <name type="scientific">Rhizobium tubonense</name>
    <dbReference type="NCBI Taxonomy" id="484088"/>
    <lineage>
        <taxon>Bacteria</taxon>
        <taxon>Pseudomonadati</taxon>
        <taxon>Pseudomonadota</taxon>
        <taxon>Alphaproteobacteria</taxon>
        <taxon>Hyphomicrobiales</taxon>
        <taxon>Rhizobiaceae</taxon>
        <taxon>Rhizobium/Agrobacterium group</taxon>
        <taxon>Rhizobium</taxon>
    </lineage>
</organism>
<evidence type="ECO:0000313" key="10">
    <source>
        <dbReference type="Proteomes" id="UP000248925"/>
    </source>
</evidence>
<evidence type="ECO:0000256" key="3">
    <source>
        <dbReference type="ARBA" id="ARBA00022475"/>
    </source>
</evidence>
<reference evidence="9 10" key="1">
    <citation type="journal article" date="2018" name="Sci. Rep.">
        <title>Rhizobium tumorigenes sp. nov., a novel plant tumorigenic bacterium isolated from cane gall tumors on thornless blackberry.</title>
        <authorList>
            <person name="Kuzmanovi N."/>
            <person name="Smalla K."/>
            <person name="Gronow S."/>
            <person name="PuBawska J."/>
        </authorList>
    </citation>
    <scope>NUCLEOTIDE SEQUENCE [LARGE SCALE GENOMIC DNA]</scope>
    <source>
        <strain evidence="9 10">CCBAU 85046</strain>
    </source>
</reference>
<dbReference type="SUPFAM" id="SSF82861">
    <property type="entry name" value="Mechanosensitive channel protein MscS (YggB), transmembrane region"/>
    <property type="match status" value="1"/>
</dbReference>
<dbReference type="RefSeq" id="WP_111162911.1">
    <property type="nucleotide sequence ID" value="NZ_PCDP01000059.1"/>
</dbReference>
<keyword evidence="10" id="KW-1185">Reference proteome</keyword>
<dbReference type="PANTHER" id="PTHR30460:SF0">
    <property type="entry name" value="MODERATE CONDUCTANCE MECHANOSENSITIVE CHANNEL YBIO"/>
    <property type="match status" value="1"/>
</dbReference>
<feature type="transmembrane region" description="Helical" evidence="7">
    <location>
        <begin position="315"/>
        <end position="336"/>
    </location>
</feature>
<proteinExistence type="inferred from homology"/>
<evidence type="ECO:0000256" key="4">
    <source>
        <dbReference type="ARBA" id="ARBA00022692"/>
    </source>
</evidence>
<feature type="transmembrane region" description="Helical" evidence="7">
    <location>
        <begin position="238"/>
        <end position="261"/>
    </location>
</feature>
<dbReference type="InterPro" id="IPR006685">
    <property type="entry name" value="MscS_channel_2nd"/>
</dbReference>
<accession>A0A2W4EDK6</accession>
<dbReference type="Gene3D" id="2.30.30.60">
    <property type="match status" value="1"/>
</dbReference>
<evidence type="ECO:0000256" key="5">
    <source>
        <dbReference type="ARBA" id="ARBA00022989"/>
    </source>
</evidence>
<dbReference type="AlphaFoldDB" id="A0A2W4EDK6"/>
<feature type="transmembrane region" description="Helical" evidence="7">
    <location>
        <begin position="394"/>
        <end position="419"/>
    </location>
</feature>
<sequence>MSNVTSTDAGFSAVALSIERAGDSFAAGVHARFLDLLDVPNELATLRGAFADASVSPSLLSTQIVLTVALVCAVFFLLDRYLQKGFVADSAWRSFVSTVISGLVALAIGIAAAWFISSGLSFRILRLWAAATVASGIVLFLVKFFLAPRHLDPYRRSRRLSAFSRDVSFGVGWVMMGVALVGTLELWDVGQGIDDLTRTVLVGLPAFALFSTAVFRHRRTMVSVVAGRRPRSRPRSSLARSWPAIVISLLAITFLSTQAALTMAAPLPGPAVVLTVLVLVAAPHLDAMIEAWAQRGLESPRIPILDTAGRQTARFTLLIVTVSMLGIIWAAPLALGMGFELQSVARDAIGIVVVALIAAFLWNVVGTLTARAIYHEHQVLGRSPAAKGIPRSRIGTIVPLLGGAGKSCIVALAVISILVWLGFNVWPLITGLSVFGLAVGFGCQALVKDIVSGPFFLIDDSFRFGEYIETSGAKGTVEKISVRSVSLRSSHGSIVTIPYGQIGTIENFSRDWAVETLVFRVAFDTDVELVQQLLNKIGDDLKRDPQLAADLLQPFKGTGISEVEDGTLIIKAEFTARPGRQSGIRRAALKAVQAAFRENGIRAVPKLQTASPDVP</sequence>
<feature type="transmembrane region" description="Helical" evidence="7">
    <location>
        <begin position="199"/>
        <end position="217"/>
    </location>
</feature>
<comment type="subcellular location">
    <subcellularLocation>
        <location evidence="1">Cell membrane</location>
        <topology evidence="1">Multi-pass membrane protein</topology>
    </subcellularLocation>
</comment>